<dbReference type="Proteomes" id="UP001152759">
    <property type="component" value="Chromosome 1"/>
</dbReference>
<reference evidence="1" key="1">
    <citation type="submission" date="2021-12" db="EMBL/GenBank/DDBJ databases">
        <authorList>
            <person name="King R."/>
        </authorList>
    </citation>
    <scope>NUCLEOTIDE SEQUENCE</scope>
</reference>
<dbReference type="SUPFAM" id="SSF52047">
    <property type="entry name" value="RNI-like"/>
    <property type="match status" value="2"/>
</dbReference>
<organism evidence="1 2">
    <name type="scientific">Bemisia tabaci</name>
    <name type="common">Sweetpotato whitefly</name>
    <name type="synonym">Aleurodes tabaci</name>
    <dbReference type="NCBI Taxonomy" id="7038"/>
    <lineage>
        <taxon>Eukaryota</taxon>
        <taxon>Metazoa</taxon>
        <taxon>Ecdysozoa</taxon>
        <taxon>Arthropoda</taxon>
        <taxon>Hexapoda</taxon>
        <taxon>Insecta</taxon>
        <taxon>Pterygota</taxon>
        <taxon>Neoptera</taxon>
        <taxon>Paraneoptera</taxon>
        <taxon>Hemiptera</taxon>
        <taxon>Sternorrhyncha</taxon>
        <taxon>Aleyrodoidea</taxon>
        <taxon>Aleyrodidae</taxon>
        <taxon>Aleyrodinae</taxon>
        <taxon>Bemisia</taxon>
    </lineage>
</organism>
<protein>
    <submittedName>
        <fullName evidence="1">Uncharacterized protein</fullName>
    </submittedName>
</protein>
<evidence type="ECO:0000313" key="1">
    <source>
        <dbReference type="EMBL" id="CAH0382332.1"/>
    </source>
</evidence>
<keyword evidence="2" id="KW-1185">Reference proteome</keyword>
<dbReference type="Pfam" id="PF13516">
    <property type="entry name" value="LRR_6"/>
    <property type="match status" value="1"/>
</dbReference>
<dbReference type="KEGG" id="btab:109036385"/>
<dbReference type="InterPro" id="IPR052394">
    <property type="entry name" value="LRR-containing"/>
</dbReference>
<sequence>MSDLKDDKSSNYEPESRKKAEFSDWLSALQRYVKDTQVTFLDLSDRDLTGDQCEKVLEIVGTSAVTKLNLGGNSLHSKALQLLKTTELQELDLKGCSMAADCFIQLLTILKDTRITRLHSINGCNADANANAIFKMSSNDVEKLKDSLAKCCLETLSINRISSIPQLIQALPLNLITNLHVENISEEQWPSFFHSLNRSIKSLSLSAPIRGYNMHLFDSKLEILAAETLESLKIHSNTSITTVFLNELKHSKIAHLEINLNYLPGSHLSYSHLESCLKSGAIKFLSLASISCDLSRDDWACFTGNLKESSVETLLLKFCKLQDEQGEQLMDGLKGSKVSKLDLSFNLLQTRTAEAFSRTLKDTNLTEVNFLGNRLPIKALEIMGNSIVPSKLKSIKIYVAAEPGEERIGYIGDCFSHFLENTRNSQLTSVGVSSNCMEPLSVKKFSRSLANSTITHLNLASNFLEDAAMYLKDNLVLSAITHLNLSDTSLKDDGVEILTQCLGNTKIIDLDLSANLVTNRGAVALARCLKSTKLISLNVEFNRIGLGGLKFLASHAENTFITTFKADSLGNEWIWPIDKVVWGNRILVHRLVSFFKLIRPENCAETFNFDRAIIDDDIPKFLEECFKFYKTVIDQPSAISVISQEENLSHGKNECVALLMEDFPRQFAEFVSSRIEADVAEHVAILARADELALNKIVEHLLLCRPIYIIDEENEILHPVVYRLLLKYKMPLCNLDVEPDGLKKILKFFTDNPELEGALETVNLLSIIK</sequence>
<dbReference type="InterPro" id="IPR032675">
    <property type="entry name" value="LRR_dom_sf"/>
</dbReference>
<gene>
    <name evidence="1" type="ORF">BEMITA_LOCUS1884</name>
</gene>
<dbReference type="EMBL" id="OU963862">
    <property type="protein sequence ID" value="CAH0382332.1"/>
    <property type="molecule type" value="Genomic_DNA"/>
</dbReference>
<dbReference type="AlphaFoldDB" id="A0A9P0EYM8"/>
<proteinExistence type="predicted"/>
<accession>A0A9P0EYM8</accession>
<dbReference type="InterPro" id="IPR001611">
    <property type="entry name" value="Leu-rich_rpt"/>
</dbReference>
<dbReference type="PANTHER" id="PTHR24114:SF2">
    <property type="entry name" value="F-BOX DOMAIN-CONTAINING PROTEIN-RELATED"/>
    <property type="match status" value="1"/>
</dbReference>
<name>A0A9P0EYM8_BEMTA</name>
<dbReference type="SMART" id="SM00368">
    <property type="entry name" value="LRR_RI"/>
    <property type="match status" value="4"/>
</dbReference>
<dbReference type="Gene3D" id="3.80.10.10">
    <property type="entry name" value="Ribonuclease Inhibitor"/>
    <property type="match status" value="3"/>
</dbReference>
<evidence type="ECO:0000313" key="2">
    <source>
        <dbReference type="Proteomes" id="UP001152759"/>
    </source>
</evidence>
<dbReference type="PANTHER" id="PTHR24114">
    <property type="entry name" value="LEUCINE RICH REPEAT FAMILY PROTEIN"/>
    <property type="match status" value="1"/>
</dbReference>